<dbReference type="InterPro" id="IPR006509">
    <property type="entry name" value="RBM39_SF"/>
</dbReference>
<protein>
    <recommendedName>
        <fullName evidence="6">RRM domain-containing protein</fullName>
    </recommendedName>
</protein>
<name>A0AAW1T8Q2_9CHLO</name>
<dbReference type="SMART" id="SM00360">
    <property type="entry name" value="RRM"/>
    <property type="match status" value="3"/>
</dbReference>
<reference evidence="7 8" key="1">
    <citation type="journal article" date="2024" name="Nat. Commun.">
        <title>Phylogenomics reveals the evolutionary origins of lichenization in chlorophyte algae.</title>
        <authorList>
            <person name="Puginier C."/>
            <person name="Libourel C."/>
            <person name="Otte J."/>
            <person name="Skaloud P."/>
            <person name="Haon M."/>
            <person name="Grisel S."/>
            <person name="Petersen M."/>
            <person name="Berrin J.G."/>
            <person name="Delaux P.M."/>
            <person name="Dal Grande F."/>
            <person name="Keller J."/>
        </authorList>
    </citation>
    <scope>NUCLEOTIDE SEQUENCE [LARGE SCALE GENOMIC DNA]</scope>
    <source>
        <strain evidence="7 8">SAG 2523</strain>
    </source>
</reference>
<dbReference type="CDD" id="cd12285">
    <property type="entry name" value="RRM3_RBM39_like"/>
    <property type="match status" value="1"/>
</dbReference>
<feature type="region of interest" description="Disordered" evidence="5">
    <location>
        <begin position="1"/>
        <end position="106"/>
    </location>
</feature>
<dbReference type="Proteomes" id="UP001485043">
    <property type="component" value="Unassembled WGS sequence"/>
</dbReference>
<sequence>MAAEFDEYEYLEKQLEGRGRDKENGRGHRSDRDRGSRSHRSSGGDREKRKRDHSRSRSRERRHRHDRSREEPPRRQQRPASPPPKRVREKTPPEVKEQRERERELKELDRDTRTVFAYNLNLKAEERNLFEFFSKAGKVVDVKIIMDRNTRKSKGFSYIEFQNREDIVNALALTGQVLLGQAVMVKSSEAEKNLAWEAAQQQSNAMAQMNAMAGMGAGTGPCKLAVNNLHPNITEPDLMKIFEPFGHIDAVNLQKDATGRSQGYGFVQFTSMADATKAMQQLHGLDIGGTAISVKIAAIAPTDMAGLAGMNMPTLDDDEDEYGGMKLSSQARAALMNRLAGQGPPPGASAAGSDQGMVYEQGILGPSSPIATPCLLLKNMFDPATETEPGWEQDIAEDVKDECQKYGAVVHAFVDRSSRGFVYLKFANIEGAKAAQKALHGRWFASRQIVADFQFAPTYSSHFGC</sequence>
<feature type="compositionally biased region" description="Basic residues" evidence="5">
    <location>
        <begin position="48"/>
        <end position="66"/>
    </location>
</feature>
<evidence type="ECO:0000256" key="3">
    <source>
        <dbReference type="ARBA" id="ARBA00022884"/>
    </source>
</evidence>
<dbReference type="InterPro" id="IPR012677">
    <property type="entry name" value="Nucleotide-bd_a/b_plait_sf"/>
</dbReference>
<keyword evidence="1" id="KW-0597">Phosphoprotein</keyword>
<evidence type="ECO:0000259" key="6">
    <source>
        <dbReference type="PROSITE" id="PS50102"/>
    </source>
</evidence>
<evidence type="ECO:0000256" key="2">
    <source>
        <dbReference type="ARBA" id="ARBA00022737"/>
    </source>
</evidence>
<dbReference type="GO" id="GO:0006397">
    <property type="term" value="P:mRNA processing"/>
    <property type="evidence" value="ECO:0007669"/>
    <property type="project" value="InterPro"/>
</dbReference>
<dbReference type="SUPFAM" id="SSF54928">
    <property type="entry name" value="RNA-binding domain, RBD"/>
    <property type="match status" value="2"/>
</dbReference>
<dbReference type="InterPro" id="IPR000504">
    <property type="entry name" value="RRM_dom"/>
</dbReference>
<dbReference type="EMBL" id="JALJOV010000258">
    <property type="protein sequence ID" value="KAK9865341.1"/>
    <property type="molecule type" value="Genomic_DNA"/>
</dbReference>
<accession>A0AAW1T8Q2</accession>
<keyword evidence="8" id="KW-1185">Reference proteome</keyword>
<evidence type="ECO:0000256" key="1">
    <source>
        <dbReference type="ARBA" id="ARBA00022553"/>
    </source>
</evidence>
<dbReference type="GO" id="GO:0003723">
    <property type="term" value="F:RNA binding"/>
    <property type="evidence" value="ECO:0007669"/>
    <property type="project" value="UniProtKB-UniRule"/>
</dbReference>
<organism evidence="7 8">
    <name type="scientific">Apatococcus fuscideae</name>
    <dbReference type="NCBI Taxonomy" id="2026836"/>
    <lineage>
        <taxon>Eukaryota</taxon>
        <taxon>Viridiplantae</taxon>
        <taxon>Chlorophyta</taxon>
        <taxon>core chlorophytes</taxon>
        <taxon>Trebouxiophyceae</taxon>
        <taxon>Chlorellales</taxon>
        <taxon>Chlorellaceae</taxon>
        <taxon>Apatococcus</taxon>
    </lineage>
</organism>
<feature type="compositionally biased region" description="Basic and acidic residues" evidence="5">
    <location>
        <begin position="10"/>
        <end position="47"/>
    </location>
</feature>
<dbReference type="Pfam" id="PF15519">
    <property type="entry name" value="RBM39linker"/>
    <property type="match status" value="1"/>
</dbReference>
<dbReference type="InterPro" id="IPR029123">
    <property type="entry name" value="RBM39_linker"/>
</dbReference>
<dbReference type="InterPro" id="IPR035979">
    <property type="entry name" value="RBD_domain_sf"/>
</dbReference>
<gene>
    <name evidence="7" type="ORF">WJX84_001809</name>
</gene>
<dbReference type="Pfam" id="PF00076">
    <property type="entry name" value="RRM_1"/>
    <property type="match status" value="3"/>
</dbReference>
<dbReference type="Gene3D" id="3.30.70.330">
    <property type="match status" value="3"/>
</dbReference>
<keyword evidence="3 4" id="KW-0694">RNA-binding</keyword>
<dbReference type="PROSITE" id="PS50102">
    <property type="entry name" value="RRM"/>
    <property type="match status" value="3"/>
</dbReference>
<dbReference type="PANTHER" id="PTHR48036">
    <property type="entry name" value="SPLICING FACTOR (PAD-1), PUTATIVE (AFU_ORTHOLOGUE AFUA_1G15810)-RELATED"/>
    <property type="match status" value="1"/>
</dbReference>
<evidence type="ECO:0000256" key="5">
    <source>
        <dbReference type="SAM" id="MobiDB-lite"/>
    </source>
</evidence>
<dbReference type="GO" id="GO:0005634">
    <property type="term" value="C:nucleus"/>
    <property type="evidence" value="ECO:0007669"/>
    <property type="project" value="InterPro"/>
</dbReference>
<comment type="caution">
    <text evidence="7">The sequence shown here is derived from an EMBL/GenBank/DDBJ whole genome shotgun (WGS) entry which is preliminary data.</text>
</comment>
<dbReference type="InterPro" id="IPR003954">
    <property type="entry name" value="RRM_euk-type"/>
</dbReference>
<dbReference type="CDD" id="cd12283">
    <property type="entry name" value="RRM1_RBM39_like"/>
    <property type="match status" value="1"/>
</dbReference>
<keyword evidence="2" id="KW-0677">Repeat</keyword>
<evidence type="ECO:0000256" key="4">
    <source>
        <dbReference type="PROSITE-ProRule" id="PRU00176"/>
    </source>
</evidence>
<feature type="domain" description="RRM" evidence="6">
    <location>
        <begin position="373"/>
        <end position="456"/>
    </location>
</feature>
<evidence type="ECO:0000313" key="7">
    <source>
        <dbReference type="EMBL" id="KAK9865341.1"/>
    </source>
</evidence>
<feature type="compositionally biased region" description="Basic and acidic residues" evidence="5">
    <location>
        <begin position="89"/>
        <end position="106"/>
    </location>
</feature>
<dbReference type="AlphaFoldDB" id="A0AAW1T8Q2"/>
<proteinExistence type="predicted"/>
<feature type="domain" description="RRM" evidence="6">
    <location>
        <begin position="113"/>
        <end position="190"/>
    </location>
</feature>
<dbReference type="SMART" id="SM00361">
    <property type="entry name" value="RRM_1"/>
    <property type="match status" value="3"/>
</dbReference>
<feature type="domain" description="RRM" evidence="6">
    <location>
        <begin position="222"/>
        <end position="299"/>
    </location>
</feature>
<dbReference type="NCBIfam" id="TIGR01622">
    <property type="entry name" value="SF-CC1"/>
    <property type="match status" value="1"/>
</dbReference>
<evidence type="ECO:0000313" key="8">
    <source>
        <dbReference type="Proteomes" id="UP001485043"/>
    </source>
</evidence>